<reference evidence="1 2" key="1">
    <citation type="submission" date="2018-06" db="EMBL/GenBank/DDBJ databases">
        <title>Genome Sequence of the Brown Rot Fungal Pathogen Monilinia fructigena.</title>
        <authorList>
            <person name="Landi L."/>
            <person name="De Miccolis Angelini R.M."/>
            <person name="Pollastro S."/>
            <person name="Abate D."/>
            <person name="Faretra F."/>
            <person name="Romanazzi G."/>
        </authorList>
    </citation>
    <scope>NUCLEOTIDE SEQUENCE [LARGE SCALE GENOMIC DNA]</scope>
    <source>
        <strain evidence="1 2">Mfrg269</strain>
    </source>
</reference>
<keyword evidence="2" id="KW-1185">Reference proteome</keyword>
<sequence length="81" mass="9512">MSAIHRVLLHPSKNRNVVVIGDSAVEEIPSKKPTEVEETPNFVQETREEIKKRRRQKLQESYDTESYVPAWNELLDDQIKH</sequence>
<evidence type="ECO:0000313" key="1">
    <source>
        <dbReference type="EMBL" id="RAL64546.1"/>
    </source>
</evidence>
<organism evidence="1 2">
    <name type="scientific">Monilinia fructigena</name>
    <dbReference type="NCBI Taxonomy" id="38457"/>
    <lineage>
        <taxon>Eukaryota</taxon>
        <taxon>Fungi</taxon>
        <taxon>Dikarya</taxon>
        <taxon>Ascomycota</taxon>
        <taxon>Pezizomycotina</taxon>
        <taxon>Leotiomycetes</taxon>
        <taxon>Helotiales</taxon>
        <taxon>Sclerotiniaceae</taxon>
        <taxon>Monilinia</taxon>
    </lineage>
</organism>
<protein>
    <submittedName>
        <fullName evidence="1">Uncharacterized protein</fullName>
    </submittedName>
</protein>
<evidence type="ECO:0000313" key="2">
    <source>
        <dbReference type="Proteomes" id="UP000249056"/>
    </source>
</evidence>
<dbReference type="EMBL" id="QKRW01000014">
    <property type="protein sequence ID" value="RAL64546.1"/>
    <property type="molecule type" value="Genomic_DNA"/>
</dbReference>
<name>A0A395IX34_9HELO</name>
<dbReference type="AlphaFoldDB" id="A0A395IX34"/>
<proteinExistence type="predicted"/>
<dbReference type="OrthoDB" id="3554508at2759"/>
<gene>
    <name evidence="1" type="ORF">DID88_002020</name>
</gene>
<accession>A0A395IX34</accession>
<comment type="caution">
    <text evidence="1">The sequence shown here is derived from an EMBL/GenBank/DDBJ whole genome shotgun (WGS) entry which is preliminary data.</text>
</comment>
<dbReference type="Proteomes" id="UP000249056">
    <property type="component" value="Unassembled WGS sequence"/>
</dbReference>